<reference evidence="4" key="2">
    <citation type="submission" date="2020-08" db="EMBL/GenBank/DDBJ databases">
        <authorList>
            <person name="Kikuchi T."/>
        </authorList>
    </citation>
    <scope>NUCLEOTIDE SEQUENCE</scope>
    <source>
        <strain evidence="3">Ka4C1</strain>
    </source>
</reference>
<feature type="compositionally biased region" description="Basic and acidic residues" evidence="1">
    <location>
        <begin position="1"/>
        <end position="14"/>
    </location>
</feature>
<dbReference type="Proteomes" id="UP000095284">
    <property type="component" value="Unplaced"/>
</dbReference>
<dbReference type="PANTHER" id="PTHR31327:SF7">
    <property type="entry name" value="PDZ DOMAIN-CONTAINING PROTEIN"/>
    <property type="match status" value="1"/>
</dbReference>
<accession>A0A1I7RS16</accession>
<organism evidence="5 7">
    <name type="scientific">Bursaphelenchus xylophilus</name>
    <name type="common">Pinewood nematode worm</name>
    <name type="synonym">Aphelenchoides xylophilus</name>
    <dbReference type="NCBI Taxonomy" id="6326"/>
    <lineage>
        <taxon>Eukaryota</taxon>
        <taxon>Metazoa</taxon>
        <taxon>Ecdysozoa</taxon>
        <taxon>Nematoda</taxon>
        <taxon>Chromadorea</taxon>
        <taxon>Rhabditida</taxon>
        <taxon>Tylenchina</taxon>
        <taxon>Tylenchomorpha</taxon>
        <taxon>Aphelenchoidea</taxon>
        <taxon>Aphelenchoididae</taxon>
        <taxon>Bursaphelenchus</taxon>
    </lineage>
</organism>
<sequence>MSERKTVESKQKTEDDTESSIPVTLTDGPIGIVFDSEFVIKQVEKDSPFYNKCKVGDKIGQVNDAKVENESGFQEALQKFGPTITITLVRGLKSSEVKIPPAREKNLARQDGFLYHVTQIDYIKGCKFGLGIKHFHNKVLVTRVDAGSLSAKSLMVADRIVDVNGSPVTDKEVARTLLLKALQKDRKVSLLIERPFSKEAKDKVAFALNQSEMQAPSVAMASDIQAIIAKQKAKMKEASKEPKKGLLRKDKAAPQGKVQVRPENPNVVIIASDNEGKQLKPVKP</sequence>
<dbReference type="SMART" id="SM00228">
    <property type="entry name" value="PDZ"/>
    <property type="match status" value="2"/>
</dbReference>
<protein>
    <submittedName>
        <fullName evidence="3">(pine wood nematode) hypothetical protein</fullName>
    </submittedName>
    <submittedName>
        <fullName evidence="7">PDZ domain-containing protein</fullName>
    </submittedName>
</protein>
<dbReference type="InterPro" id="IPR040264">
    <property type="entry name" value="T15H9.4-like"/>
</dbReference>
<dbReference type="PROSITE" id="PS50106">
    <property type="entry name" value="PDZ"/>
    <property type="match status" value="1"/>
</dbReference>
<dbReference type="WBParaSite" id="BXY_0351900.1">
    <property type="protein sequence ID" value="BXY_0351900.1"/>
    <property type="gene ID" value="BXY_0351900"/>
</dbReference>
<feature type="region of interest" description="Disordered" evidence="1">
    <location>
        <begin position="235"/>
        <end position="284"/>
    </location>
</feature>
<dbReference type="SMR" id="A0A1I7RS16"/>
<gene>
    <name evidence="3" type="ORF">BXYJ_LOCUS11923</name>
</gene>
<dbReference type="Proteomes" id="UP000659654">
    <property type="component" value="Unassembled WGS sequence"/>
</dbReference>
<dbReference type="Proteomes" id="UP000582659">
    <property type="component" value="Unassembled WGS sequence"/>
</dbReference>
<dbReference type="Gene3D" id="2.30.42.10">
    <property type="match status" value="2"/>
</dbReference>
<reference evidence="7" key="1">
    <citation type="submission" date="2016-11" db="UniProtKB">
        <authorList>
            <consortium name="WormBaseParasite"/>
        </authorList>
    </citation>
    <scope>IDENTIFICATION</scope>
</reference>
<proteinExistence type="predicted"/>
<dbReference type="EMBL" id="CAJFCV020000005">
    <property type="protein sequence ID" value="CAG9123323.1"/>
    <property type="molecule type" value="Genomic_DNA"/>
</dbReference>
<evidence type="ECO:0000259" key="2">
    <source>
        <dbReference type="PROSITE" id="PS50106"/>
    </source>
</evidence>
<evidence type="ECO:0000313" key="5">
    <source>
        <dbReference type="Proteomes" id="UP000095284"/>
    </source>
</evidence>
<feature type="region of interest" description="Disordered" evidence="1">
    <location>
        <begin position="1"/>
        <end position="22"/>
    </location>
</feature>
<feature type="domain" description="PDZ" evidence="2">
    <location>
        <begin position="116"/>
        <end position="177"/>
    </location>
</feature>
<dbReference type="PANTHER" id="PTHR31327">
    <property type="entry name" value="SPERM MEIOSIS PDZ DOMAIN CONTAINING PROTEINS-RELATED"/>
    <property type="match status" value="1"/>
</dbReference>
<evidence type="ECO:0000313" key="6">
    <source>
        <dbReference type="Proteomes" id="UP000659654"/>
    </source>
</evidence>
<evidence type="ECO:0000256" key="1">
    <source>
        <dbReference type="SAM" id="MobiDB-lite"/>
    </source>
</evidence>
<evidence type="ECO:0000313" key="7">
    <source>
        <dbReference type="WBParaSite" id="BXY_0351900.1"/>
    </source>
</evidence>
<dbReference type="EMBL" id="CAJFDI010000005">
    <property type="protein sequence ID" value="CAD5231827.1"/>
    <property type="molecule type" value="Genomic_DNA"/>
</dbReference>
<keyword evidence="6" id="KW-1185">Reference proteome</keyword>
<feature type="compositionally biased region" description="Basic and acidic residues" evidence="1">
    <location>
        <begin position="235"/>
        <end position="252"/>
    </location>
</feature>
<name>A0A1I7RS16_BURXY</name>
<dbReference type="InterPro" id="IPR036034">
    <property type="entry name" value="PDZ_sf"/>
</dbReference>
<dbReference type="SUPFAM" id="SSF50156">
    <property type="entry name" value="PDZ domain-like"/>
    <property type="match status" value="2"/>
</dbReference>
<dbReference type="OrthoDB" id="5865737at2759"/>
<dbReference type="InterPro" id="IPR001478">
    <property type="entry name" value="PDZ"/>
</dbReference>
<dbReference type="eggNOG" id="KOG3528">
    <property type="taxonomic scope" value="Eukaryota"/>
</dbReference>
<dbReference type="AlphaFoldDB" id="A0A1I7RS16"/>
<dbReference type="Pfam" id="PF13180">
    <property type="entry name" value="PDZ_2"/>
    <property type="match status" value="1"/>
</dbReference>
<evidence type="ECO:0000313" key="3">
    <source>
        <dbReference type="EMBL" id="CAD5231827.1"/>
    </source>
</evidence>
<evidence type="ECO:0000313" key="4">
    <source>
        <dbReference type="EMBL" id="CAG9123323.1"/>
    </source>
</evidence>